<dbReference type="InterPro" id="IPR028149">
    <property type="entry name" value="Tantalus-like"/>
</dbReference>
<organism evidence="4 5">
    <name type="scientific">Hemibagrus guttatus</name>
    <dbReference type="NCBI Taxonomy" id="175788"/>
    <lineage>
        <taxon>Eukaryota</taxon>
        <taxon>Metazoa</taxon>
        <taxon>Chordata</taxon>
        <taxon>Craniata</taxon>
        <taxon>Vertebrata</taxon>
        <taxon>Euteleostomi</taxon>
        <taxon>Actinopterygii</taxon>
        <taxon>Neopterygii</taxon>
        <taxon>Teleostei</taxon>
        <taxon>Ostariophysi</taxon>
        <taxon>Siluriformes</taxon>
        <taxon>Bagridae</taxon>
        <taxon>Hemibagrus</taxon>
    </lineage>
</organism>
<comment type="caution">
    <text evidence="4">The sequence shown here is derived from an EMBL/GenBank/DDBJ whole genome shotgun (WGS) entry which is preliminary data.</text>
</comment>
<evidence type="ECO:0000256" key="1">
    <source>
        <dbReference type="ARBA" id="ARBA00022553"/>
    </source>
</evidence>
<evidence type="ECO:0000313" key="5">
    <source>
        <dbReference type="Proteomes" id="UP001274896"/>
    </source>
</evidence>
<feature type="region of interest" description="Disordered" evidence="2">
    <location>
        <begin position="807"/>
        <end position="853"/>
    </location>
</feature>
<keyword evidence="1" id="KW-0597">Phosphoprotein</keyword>
<keyword evidence="5" id="KW-1185">Reference proteome</keyword>
<dbReference type="PANTHER" id="PTHR14522:SF2">
    <property type="entry name" value="PROLINE-RICH PROTEIN 14"/>
    <property type="match status" value="1"/>
</dbReference>
<dbReference type="InterPro" id="IPR026320">
    <property type="entry name" value="PRR14"/>
</dbReference>
<feature type="compositionally biased region" description="Polar residues" evidence="2">
    <location>
        <begin position="810"/>
        <end position="823"/>
    </location>
</feature>
<feature type="region of interest" description="Disordered" evidence="2">
    <location>
        <begin position="1"/>
        <end position="20"/>
    </location>
</feature>
<name>A0AAE0PVN3_9TELE</name>
<feature type="domain" description="Tantalus-like" evidence="3">
    <location>
        <begin position="869"/>
        <end position="926"/>
    </location>
</feature>
<feature type="compositionally biased region" description="Polar residues" evidence="2">
    <location>
        <begin position="748"/>
        <end position="757"/>
    </location>
</feature>
<proteinExistence type="predicted"/>
<gene>
    <name evidence="4" type="ORF">QTP70_018814</name>
</gene>
<dbReference type="AlphaFoldDB" id="A0AAE0PVN3"/>
<feature type="region of interest" description="Disordered" evidence="2">
    <location>
        <begin position="743"/>
        <end position="777"/>
    </location>
</feature>
<feature type="region of interest" description="Disordered" evidence="2">
    <location>
        <begin position="348"/>
        <end position="374"/>
    </location>
</feature>
<reference evidence="4" key="1">
    <citation type="submission" date="2023-06" db="EMBL/GenBank/DDBJ databases">
        <title>Male Hemibagrus guttatus genome.</title>
        <authorList>
            <person name="Bian C."/>
        </authorList>
    </citation>
    <scope>NUCLEOTIDE SEQUENCE</scope>
    <source>
        <strain evidence="4">Male_cb2023</strain>
        <tissue evidence="4">Muscle</tissue>
    </source>
</reference>
<protein>
    <recommendedName>
        <fullName evidence="3">Tantalus-like domain-containing protein</fullName>
    </recommendedName>
</protein>
<feature type="compositionally biased region" description="Polar residues" evidence="2">
    <location>
        <begin position="365"/>
        <end position="374"/>
    </location>
</feature>
<feature type="compositionally biased region" description="Basic and acidic residues" evidence="2">
    <location>
        <begin position="829"/>
        <end position="839"/>
    </location>
</feature>
<dbReference type="PANTHER" id="PTHR14522">
    <property type="entry name" value="EMO2-RELATED"/>
    <property type="match status" value="1"/>
</dbReference>
<evidence type="ECO:0000256" key="2">
    <source>
        <dbReference type="SAM" id="MobiDB-lite"/>
    </source>
</evidence>
<dbReference type="Pfam" id="PF15386">
    <property type="entry name" value="Tantalus"/>
    <property type="match status" value="1"/>
</dbReference>
<dbReference type="EMBL" id="JAUCMX010000027">
    <property type="protein sequence ID" value="KAK3509038.1"/>
    <property type="molecule type" value="Genomic_DNA"/>
</dbReference>
<evidence type="ECO:0000313" key="4">
    <source>
        <dbReference type="EMBL" id="KAK3509038.1"/>
    </source>
</evidence>
<accession>A0AAE0PVN3</accession>
<dbReference type="Proteomes" id="UP001274896">
    <property type="component" value="Unassembled WGS sequence"/>
</dbReference>
<sequence>MLSNPLADPNETRQVASTGPCPQSALYQDLLVMAYRGSAKAEIGKEDKMMYSVQEPQTSSFVFLDAAKQLKQTSSELNGDLGFSTNFEAGTDKEDMIRTVEWKPMQSLSTSPPECPKGEQLGSLERFLLTHQNEMKHLLTGTLGVLSQRLEAVEQRMEQLHVQGTAHGKRLALLHSEVNLLGRNITAGCLSTLTEQSIPPSSTCEKHSVEEKEDGDIFKMSSQGSVSLGSRDAVCQPWIDSGTDFSAHNSDCNHNIELLNRPGLNGGSSGQVETSFGAGDRVHVSAFEDLNMQQDTLLGKTDNQKEDQNETPCYPKPQSFESLDAGIQCHSPGQCLHESAQIKVPSFSSEVLKSSGEGDSCKNRGPSSLNSDDCKSEGTSVLLTDLPPDLIATRSQLVGQFSTADQPETFPAPWIPSSKGPRKITVTDEWPFSEVVSFPPLFKIPSLSEIMPGLTKDLPLGAALCPVEYERTNQYGMGKGKLSKLIGSQFSSKNGTLACVRIKSYPYSRHTLVTPVEFRPLDFYKACLSGMGFPLPWTGSEVSGPKYGLTKLHHIGTQSNLSMSNLLNHLDDIACCLIPNRSSIKNVLPLSYHRNASKLKHHHFVSKWPSLNNGHVPLPKLKMDAWGPVVRHENSVYPFNSKQRVHLNLHSSSLLHLLSMPEPFVTPTYLPMPVMRKGRFSRAGLSTVLAMSSPASFRPGLQHSHPRFSSSSSLVSTVKNHIIAQTKCPPLWPLADYTGPPGLDNDHSYAQQFTQDSPSRKKTTSMRQSGLSPSPRGFIKIPLSPEASSDITPLYSPSVEVVQLEVSPDETLTTSSITGTNLKTPEASAEDKQVEELHESSTSLQPAQRSKRVSQIRIRKTVPKPDRNLTPMGLPKPKRLKKKEFSLEEIYTNKNYKSPTPNRSLETIFEEPKEKNGMLVCIGNQKRKRVLDFPDFTLPRKRKAKANLSSLRLKGSRRAKKKDADLNVMLLQRLSELEDYFTRQGLED</sequence>
<evidence type="ECO:0000259" key="3">
    <source>
        <dbReference type="Pfam" id="PF15386"/>
    </source>
</evidence>